<dbReference type="Gene3D" id="3.55.50.30">
    <property type="match status" value="1"/>
</dbReference>
<evidence type="ECO:0000259" key="3">
    <source>
        <dbReference type="Pfam" id="PF16344"/>
    </source>
</evidence>
<dbReference type="Pfam" id="PF16344">
    <property type="entry name" value="FecR_C"/>
    <property type="match status" value="1"/>
</dbReference>
<keyword evidence="5" id="KW-1185">Reference proteome</keyword>
<dbReference type="InterPro" id="IPR006860">
    <property type="entry name" value="FecR"/>
</dbReference>
<proteinExistence type="predicted"/>
<dbReference type="Pfam" id="PF04773">
    <property type="entry name" value="FecR"/>
    <property type="match status" value="1"/>
</dbReference>
<dbReference type="Proteomes" id="UP000441754">
    <property type="component" value="Unassembled WGS sequence"/>
</dbReference>
<dbReference type="Gene3D" id="2.60.120.1440">
    <property type="match status" value="1"/>
</dbReference>
<dbReference type="InterPro" id="IPR012373">
    <property type="entry name" value="Ferrdict_sens_TM"/>
</dbReference>
<dbReference type="AlphaFoldDB" id="A0A7K0EPT2"/>
<dbReference type="EMBL" id="WJXZ01000012">
    <property type="protein sequence ID" value="MRS63571.1"/>
    <property type="molecule type" value="Genomic_DNA"/>
</dbReference>
<evidence type="ECO:0000256" key="1">
    <source>
        <dbReference type="SAM" id="Phobius"/>
    </source>
</evidence>
<dbReference type="RefSeq" id="WP_154176918.1">
    <property type="nucleotide sequence ID" value="NZ_WJXZ01000012.1"/>
</dbReference>
<dbReference type="PIRSF" id="PIRSF018266">
    <property type="entry name" value="FecR"/>
    <property type="match status" value="1"/>
</dbReference>
<organism evidence="4 5">
    <name type="scientific">Larkinella terrae</name>
    <dbReference type="NCBI Taxonomy" id="2025311"/>
    <lineage>
        <taxon>Bacteria</taxon>
        <taxon>Pseudomonadati</taxon>
        <taxon>Bacteroidota</taxon>
        <taxon>Cytophagia</taxon>
        <taxon>Cytophagales</taxon>
        <taxon>Spirosomataceae</taxon>
        <taxon>Larkinella</taxon>
    </lineage>
</organism>
<protein>
    <submittedName>
        <fullName evidence="4">DUF4974 domain-containing protein</fullName>
    </submittedName>
</protein>
<comment type="caution">
    <text evidence="4">The sequence shown here is derived from an EMBL/GenBank/DDBJ whole genome shotgun (WGS) entry which is preliminary data.</text>
</comment>
<sequence>MDKQRLQYLLERNKTQTSTASERAELEHWYQELETQANFTEELSSNTRQFLEDRLLAGIESRIAQREEDQTVVPLHTPAQTGRFWQSRVYRMAAVFIGLLIATAIIYQYRPSSSSSGSGIERITLTTPYGQTREIKLPDGSMVMLNGNSEISYPKAWAEGQTREVSLRGEGYFRVVHTHDNRRFKVRTADDFSVEVLGTQFTVSKRKLGTRVVLNEGRVQCNLEQAKGKDTLLLKPGDLVEFAKIPVHYTRKQVDPTLYSAWTEHKLIFKNTSLQDIVTMLNETYGLSVNVGQPELLNRRISGSIPTDNVDMLLEGIAETCRLTVRKQDQNIYLTDKTL</sequence>
<gene>
    <name evidence="4" type="ORF">GJJ30_19880</name>
</gene>
<feature type="domain" description="FecR protein" evidence="2">
    <location>
        <begin position="124"/>
        <end position="220"/>
    </location>
</feature>
<feature type="domain" description="Protein FecR C-terminal" evidence="3">
    <location>
        <begin position="266"/>
        <end position="333"/>
    </location>
</feature>
<evidence type="ECO:0000313" key="4">
    <source>
        <dbReference type="EMBL" id="MRS63571.1"/>
    </source>
</evidence>
<dbReference type="OrthoDB" id="1523489at2"/>
<dbReference type="InterPro" id="IPR032508">
    <property type="entry name" value="FecR_C"/>
</dbReference>
<keyword evidence="1" id="KW-0472">Membrane</keyword>
<dbReference type="GO" id="GO:0016989">
    <property type="term" value="F:sigma factor antagonist activity"/>
    <property type="evidence" value="ECO:0007669"/>
    <property type="project" value="TreeGrafter"/>
</dbReference>
<keyword evidence="1" id="KW-0812">Transmembrane</keyword>
<evidence type="ECO:0000259" key="2">
    <source>
        <dbReference type="Pfam" id="PF04773"/>
    </source>
</evidence>
<accession>A0A7K0EPT2</accession>
<dbReference type="PANTHER" id="PTHR30273:SF2">
    <property type="entry name" value="PROTEIN FECR"/>
    <property type="match status" value="1"/>
</dbReference>
<name>A0A7K0EPT2_9BACT</name>
<keyword evidence="1" id="KW-1133">Transmembrane helix</keyword>
<feature type="transmembrane region" description="Helical" evidence="1">
    <location>
        <begin position="89"/>
        <end position="109"/>
    </location>
</feature>
<dbReference type="PANTHER" id="PTHR30273">
    <property type="entry name" value="PERIPLASMIC SIGNAL SENSOR AND SIGMA FACTOR ACTIVATOR FECR-RELATED"/>
    <property type="match status" value="1"/>
</dbReference>
<reference evidence="4 5" key="1">
    <citation type="journal article" date="2018" name="Antonie Van Leeuwenhoek">
        <title>Larkinella terrae sp. nov., isolated from soil on Jeju Island, South Korea.</title>
        <authorList>
            <person name="Ten L.N."/>
            <person name="Jeon J."/>
            <person name="Park S.J."/>
            <person name="Park S."/>
            <person name="Lee S.Y."/>
            <person name="Kim M.K."/>
            <person name="Jung H.Y."/>
        </authorList>
    </citation>
    <scope>NUCLEOTIDE SEQUENCE [LARGE SCALE GENOMIC DNA]</scope>
    <source>
        <strain evidence="4 5">KCTC 52001</strain>
    </source>
</reference>
<evidence type="ECO:0000313" key="5">
    <source>
        <dbReference type="Proteomes" id="UP000441754"/>
    </source>
</evidence>